<sequence>MGFEVVEQREVVERPESDRASQQSMVSAGVSGSISTGSTSGYGSVDTIASHARQDRVEMWVRDQQYVRQQQPQLGRNEPWNVTPRQVGSPNPMTPSDSPNEAFRPPVPLYSSWGEGLARYAEVTSNTNNSNNIPGLYPPHVNSLMP</sequence>
<dbReference type="HOGENOM" id="CLU_1776815_0_0_1"/>
<evidence type="ECO:0000256" key="1">
    <source>
        <dbReference type="SAM" id="MobiDB-lite"/>
    </source>
</evidence>
<reference evidence="3" key="1">
    <citation type="submission" date="2003-08" db="EMBL/GenBank/DDBJ databases">
        <authorList>
            <person name="Birren B."/>
            <person name="Nusbaum C."/>
            <person name="Abebe A."/>
            <person name="Abouelleil A."/>
            <person name="Adekoya E."/>
            <person name="Ait-zahra M."/>
            <person name="Allen N."/>
            <person name="Allen T."/>
            <person name="An P."/>
            <person name="Anderson M."/>
            <person name="Anderson S."/>
            <person name="Arachchi H."/>
            <person name="Armbruster J."/>
            <person name="Bachantsang P."/>
            <person name="Baldwin J."/>
            <person name="Barry A."/>
            <person name="Bayul T."/>
            <person name="Blitshsteyn B."/>
            <person name="Bloom T."/>
            <person name="Blye J."/>
            <person name="Boguslavskiy L."/>
            <person name="Borowsky M."/>
            <person name="Boukhgalter B."/>
            <person name="Brunache A."/>
            <person name="Butler J."/>
            <person name="Calixte N."/>
            <person name="Calvo S."/>
            <person name="Camarata J."/>
            <person name="Campo K."/>
            <person name="Chang J."/>
            <person name="Cheshatsang Y."/>
            <person name="Citroen M."/>
            <person name="Collymore A."/>
            <person name="Considine T."/>
            <person name="Cook A."/>
            <person name="Cooke P."/>
            <person name="Corum B."/>
            <person name="Cuomo C."/>
            <person name="David R."/>
            <person name="Dawoe T."/>
            <person name="Degray S."/>
            <person name="Dodge S."/>
            <person name="Dooley K."/>
            <person name="Dorje P."/>
            <person name="Dorjee K."/>
            <person name="Dorris L."/>
            <person name="Duffey N."/>
            <person name="Dupes A."/>
            <person name="Elkins T."/>
            <person name="Engels R."/>
            <person name="Erickson J."/>
            <person name="Farina A."/>
            <person name="Faro S."/>
            <person name="Ferreira P."/>
            <person name="Fischer H."/>
            <person name="Fitzgerald M."/>
            <person name="Foley K."/>
            <person name="Gage D."/>
            <person name="Galagan J."/>
            <person name="Gearin G."/>
            <person name="Gnerre S."/>
            <person name="Gnirke A."/>
            <person name="Goyette A."/>
            <person name="Graham J."/>
            <person name="Grandbois E."/>
            <person name="Gyaltsen K."/>
            <person name="Hafez N."/>
            <person name="Hagopian D."/>
            <person name="Hagos B."/>
            <person name="Hall J."/>
            <person name="Hatcher B."/>
            <person name="Heller A."/>
            <person name="Higgins H."/>
            <person name="Honan T."/>
            <person name="Horn A."/>
            <person name="Houde N."/>
            <person name="Hughes L."/>
            <person name="Hulme W."/>
            <person name="Husby E."/>
            <person name="Iliev I."/>
            <person name="Jaffe D."/>
            <person name="Jones C."/>
            <person name="Kamal M."/>
            <person name="Kamat A."/>
            <person name="Kamvysselis M."/>
            <person name="Karlsson E."/>
            <person name="Kells C."/>
            <person name="Kieu A."/>
            <person name="Kisner P."/>
            <person name="Kodira C."/>
            <person name="Kulbokas E."/>
            <person name="Labutti K."/>
            <person name="Lama D."/>
            <person name="Landers T."/>
            <person name="Leger J."/>
            <person name="Levine S."/>
            <person name="Lewis D."/>
            <person name="Lewis T."/>
            <person name="Lindblad-toh K."/>
            <person name="Liu X."/>
            <person name="Lokyitsang T."/>
            <person name="Lokyitsang Y."/>
            <person name="Lucien O."/>
            <person name="Lui A."/>
            <person name="Ma L.J."/>
            <person name="Mabbitt R."/>
            <person name="Macdonald J."/>
            <person name="Maclean C."/>
            <person name="Major J."/>
            <person name="Manning J."/>
            <person name="Marabella R."/>
            <person name="Maru K."/>
            <person name="Matthews C."/>
            <person name="Mauceli E."/>
            <person name="Mccarthy M."/>
            <person name="Mcdonough S."/>
            <person name="Mcghee T."/>
            <person name="Meldrim J."/>
            <person name="Meneus L."/>
            <person name="Mesirov J."/>
            <person name="Mihalev A."/>
            <person name="Mihova T."/>
            <person name="Mikkelsen T."/>
            <person name="Mlenga V."/>
            <person name="Moru K."/>
            <person name="Mozes J."/>
            <person name="Mulrain L."/>
            <person name="Munson G."/>
            <person name="Naylor J."/>
            <person name="Newes C."/>
            <person name="Nguyen C."/>
            <person name="Nguyen N."/>
            <person name="Nguyen T."/>
            <person name="Nicol R."/>
            <person name="Nielsen C."/>
            <person name="Nizzari M."/>
            <person name="Norbu C."/>
            <person name="Norbu N."/>
            <person name="O'donnell P."/>
            <person name="Okoawo O."/>
            <person name="O'leary S."/>
            <person name="Omotosho B."/>
            <person name="O'neill K."/>
            <person name="Osman S."/>
            <person name="Parker S."/>
            <person name="Perrin D."/>
            <person name="Phunkhang P."/>
            <person name="Piqani B."/>
            <person name="Purcell S."/>
            <person name="Rachupka T."/>
            <person name="Ramasamy U."/>
            <person name="Rameau R."/>
            <person name="Ray V."/>
            <person name="Raymond C."/>
            <person name="Retta R."/>
            <person name="Richardson S."/>
            <person name="Rise C."/>
            <person name="Rodriguez J."/>
            <person name="Rogers J."/>
            <person name="Rogov P."/>
            <person name="Rutman M."/>
            <person name="Schupbach R."/>
            <person name="Seaman C."/>
            <person name="Settipalli S."/>
            <person name="Sharpe T."/>
            <person name="Sheridan J."/>
            <person name="Sherpa N."/>
            <person name="Shi J."/>
            <person name="Smirnov S."/>
            <person name="Smith C."/>
            <person name="Sougnez C."/>
            <person name="Spencer B."/>
            <person name="Stalker J."/>
            <person name="Stange-thomann N."/>
            <person name="Stavropoulos S."/>
            <person name="Stetson K."/>
            <person name="Stone C."/>
            <person name="Stone S."/>
            <person name="Stubbs M."/>
            <person name="Talamas J."/>
            <person name="Tchuinga P."/>
            <person name="Tenzing P."/>
            <person name="Tesfaye S."/>
            <person name="Theodore J."/>
            <person name="Thoulutsang Y."/>
            <person name="Topham K."/>
            <person name="Towey S."/>
            <person name="Tsamla T."/>
            <person name="Tsomo N."/>
            <person name="Vallee D."/>
            <person name="Vassiliev H."/>
            <person name="Venkataraman V."/>
            <person name="Vinson J."/>
            <person name="Vo A."/>
            <person name="Wade C."/>
            <person name="Wang S."/>
            <person name="Wangchuk T."/>
            <person name="Wangdi T."/>
            <person name="Whittaker C."/>
            <person name="Wilkinson J."/>
            <person name="Wu Y."/>
            <person name="Wyman D."/>
            <person name="Yadav S."/>
            <person name="Yang S."/>
            <person name="Yang X."/>
            <person name="Yeager S."/>
            <person name="Yee E."/>
            <person name="Young G."/>
            <person name="Zainoun J."/>
            <person name="Zembeck L."/>
            <person name="Zimmer A."/>
            <person name="Zody M."/>
            <person name="Lander E."/>
        </authorList>
    </citation>
    <scope>NUCLEOTIDE SEQUENCE [LARGE SCALE GENOMIC DNA]</scope>
</reference>
<accession>H2YG39</accession>
<protein>
    <submittedName>
        <fullName evidence="2">Uncharacterized protein</fullName>
    </submittedName>
</protein>
<feature type="compositionally biased region" description="Polar residues" evidence="1">
    <location>
        <begin position="83"/>
        <end position="99"/>
    </location>
</feature>
<dbReference type="OMA" id="HARQDRV"/>
<dbReference type="GeneTree" id="ENSGT00660000096913"/>
<dbReference type="Ensembl" id="ENSCSAVT00000004351.1">
    <property type="protein sequence ID" value="ENSCSAVP00000004288.1"/>
    <property type="gene ID" value="ENSCSAVG00000002538.1"/>
</dbReference>
<keyword evidence="3" id="KW-1185">Reference proteome</keyword>
<dbReference type="AlphaFoldDB" id="H2YG39"/>
<name>H2YG39_CIOSA</name>
<dbReference type="InParanoid" id="H2YG39"/>
<proteinExistence type="predicted"/>
<reference evidence="2" key="3">
    <citation type="submission" date="2025-09" db="UniProtKB">
        <authorList>
            <consortium name="Ensembl"/>
        </authorList>
    </citation>
    <scope>IDENTIFICATION</scope>
</reference>
<feature type="region of interest" description="Disordered" evidence="1">
    <location>
        <begin position="127"/>
        <end position="146"/>
    </location>
</feature>
<reference evidence="2" key="2">
    <citation type="submission" date="2025-08" db="UniProtKB">
        <authorList>
            <consortium name="Ensembl"/>
        </authorList>
    </citation>
    <scope>IDENTIFICATION</scope>
</reference>
<dbReference type="Proteomes" id="UP000007875">
    <property type="component" value="Unassembled WGS sequence"/>
</dbReference>
<feature type="region of interest" description="Disordered" evidence="1">
    <location>
        <begin position="1"/>
        <end position="45"/>
    </location>
</feature>
<feature type="region of interest" description="Disordered" evidence="1">
    <location>
        <begin position="68"/>
        <end position="107"/>
    </location>
</feature>
<evidence type="ECO:0000313" key="2">
    <source>
        <dbReference type="Ensembl" id="ENSCSAVP00000004288.1"/>
    </source>
</evidence>
<feature type="compositionally biased region" description="Basic and acidic residues" evidence="1">
    <location>
        <begin position="1"/>
        <end position="19"/>
    </location>
</feature>
<organism evidence="2 3">
    <name type="scientific">Ciona savignyi</name>
    <name type="common">Pacific transparent sea squirt</name>
    <dbReference type="NCBI Taxonomy" id="51511"/>
    <lineage>
        <taxon>Eukaryota</taxon>
        <taxon>Metazoa</taxon>
        <taxon>Chordata</taxon>
        <taxon>Tunicata</taxon>
        <taxon>Ascidiacea</taxon>
        <taxon>Phlebobranchia</taxon>
        <taxon>Cionidae</taxon>
        <taxon>Ciona</taxon>
    </lineage>
</organism>
<feature type="compositionally biased region" description="Low complexity" evidence="1">
    <location>
        <begin position="26"/>
        <end position="45"/>
    </location>
</feature>
<evidence type="ECO:0000313" key="3">
    <source>
        <dbReference type="Proteomes" id="UP000007875"/>
    </source>
</evidence>